<dbReference type="Proteomes" id="UP000320176">
    <property type="component" value="Unassembled WGS sequence"/>
</dbReference>
<dbReference type="AlphaFoldDB" id="A0A5C6BBC3"/>
<dbReference type="EMBL" id="SJPN01000001">
    <property type="protein sequence ID" value="TWU07824.1"/>
    <property type="molecule type" value="Genomic_DNA"/>
</dbReference>
<keyword evidence="1" id="KW-0732">Signal</keyword>
<dbReference type="InterPro" id="IPR012338">
    <property type="entry name" value="Beta-lactam/transpept-like"/>
</dbReference>
<dbReference type="GO" id="GO:0008800">
    <property type="term" value="F:beta-lactamase activity"/>
    <property type="evidence" value="ECO:0007669"/>
    <property type="project" value="UniProtKB-EC"/>
</dbReference>
<sequence precursor="true">MKRNIALLFIVIASSFCAVQPSAAQENMDTRFEEIKSEAQRLMDEIKVPGIAIGVMHDGKVQMAGLGITNVDDPQAVTEATVFYIGSISKTFTTTVALKMSERGELDLEAPVRKYLPEFSVLDSEASEKAKVIDLFQHRTGWQGDYFEDPSSGEDALEKAVCAFRFLPQRTPYGEVWAYNNNNFIIAGRLIQVAGRAKSYEQKVKDELFLPLGMTHSSFFMADLMAERFAVGHAGVYDGTSEPQVSFMPFPRSVYPAGGILSNVSDLMKWMQFQFDGKDKDGSQLLSPKLLDMAHSPLVEGELSEHTGVTWFVEDVGGVRTVFHAGRSAGATAKMLFAPDKKFGIVVLTNSDRGIEVYDAVIALALKKYLDIEKIPLVAIAADRSSLEPFEGLWLGDNEDYKIYFDNDQLMAERLYKPMAGVQIYEKPPPISMSSAGEDMVIMTDGAFQGTVGQLRRDKSGKPALLSMQHRIFRRSTEEND</sequence>
<dbReference type="InterPro" id="IPR001466">
    <property type="entry name" value="Beta-lactam-related"/>
</dbReference>
<dbReference type="OrthoDB" id="846150at2"/>
<evidence type="ECO:0000256" key="1">
    <source>
        <dbReference type="SAM" id="SignalP"/>
    </source>
</evidence>
<keyword evidence="3" id="KW-0378">Hydrolase</keyword>
<name>A0A5C6BBC3_9BACT</name>
<comment type="caution">
    <text evidence="3">The sequence shown here is derived from an EMBL/GenBank/DDBJ whole genome shotgun (WGS) entry which is preliminary data.</text>
</comment>
<dbReference type="SUPFAM" id="SSF56601">
    <property type="entry name" value="beta-lactamase/transpeptidase-like"/>
    <property type="match status" value="1"/>
</dbReference>
<protein>
    <submittedName>
        <fullName evidence="3">Beta-lactamase</fullName>
        <ecNumber evidence="3">3.5.2.6</ecNumber>
    </submittedName>
</protein>
<gene>
    <name evidence="3" type="primary">ampC</name>
    <name evidence="3" type="ORF">Pla52n_03990</name>
</gene>
<evidence type="ECO:0000259" key="2">
    <source>
        <dbReference type="Pfam" id="PF00144"/>
    </source>
</evidence>
<feature type="chain" id="PRO_5022859165" evidence="1">
    <location>
        <begin position="24"/>
        <end position="481"/>
    </location>
</feature>
<feature type="signal peptide" evidence="1">
    <location>
        <begin position="1"/>
        <end position="23"/>
    </location>
</feature>
<reference evidence="3 4" key="1">
    <citation type="submission" date="2019-02" db="EMBL/GenBank/DDBJ databases">
        <title>Deep-cultivation of Planctomycetes and their phenomic and genomic characterization uncovers novel biology.</title>
        <authorList>
            <person name="Wiegand S."/>
            <person name="Jogler M."/>
            <person name="Boedeker C."/>
            <person name="Pinto D."/>
            <person name="Vollmers J."/>
            <person name="Rivas-Marin E."/>
            <person name="Kohn T."/>
            <person name="Peeters S.H."/>
            <person name="Heuer A."/>
            <person name="Rast P."/>
            <person name="Oberbeckmann S."/>
            <person name="Bunk B."/>
            <person name="Jeske O."/>
            <person name="Meyerdierks A."/>
            <person name="Storesund J.E."/>
            <person name="Kallscheuer N."/>
            <person name="Luecker S."/>
            <person name="Lage O.M."/>
            <person name="Pohl T."/>
            <person name="Merkel B.J."/>
            <person name="Hornburger P."/>
            <person name="Mueller R.-W."/>
            <person name="Bruemmer F."/>
            <person name="Labrenz M."/>
            <person name="Spormann A.M."/>
            <person name="Op Den Camp H."/>
            <person name="Overmann J."/>
            <person name="Amann R."/>
            <person name="Jetten M.S.M."/>
            <person name="Mascher T."/>
            <person name="Medema M.H."/>
            <person name="Devos D.P."/>
            <person name="Kaster A.-K."/>
            <person name="Ovreas L."/>
            <person name="Rohde M."/>
            <person name="Galperin M.Y."/>
            <person name="Jogler C."/>
        </authorList>
    </citation>
    <scope>NUCLEOTIDE SEQUENCE [LARGE SCALE GENOMIC DNA]</scope>
    <source>
        <strain evidence="3 4">Pla52n</strain>
    </source>
</reference>
<evidence type="ECO:0000313" key="4">
    <source>
        <dbReference type="Proteomes" id="UP000320176"/>
    </source>
</evidence>
<dbReference type="InterPro" id="IPR050491">
    <property type="entry name" value="AmpC-like"/>
</dbReference>
<dbReference type="PANTHER" id="PTHR46825:SF15">
    <property type="entry name" value="BETA-LACTAMASE-RELATED DOMAIN-CONTAINING PROTEIN"/>
    <property type="match status" value="1"/>
</dbReference>
<accession>A0A5C6BBC3</accession>
<dbReference type="Gene3D" id="3.40.710.10">
    <property type="entry name" value="DD-peptidase/beta-lactamase superfamily"/>
    <property type="match status" value="1"/>
</dbReference>
<evidence type="ECO:0000313" key="3">
    <source>
        <dbReference type="EMBL" id="TWU07824.1"/>
    </source>
</evidence>
<proteinExistence type="predicted"/>
<feature type="domain" description="Beta-lactamase-related" evidence="2">
    <location>
        <begin position="39"/>
        <end position="357"/>
    </location>
</feature>
<keyword evidence="4" id="KW-1185">Reference proteome</keyword>
<organism evidence="3 4">
    <name type="scientific">Stieleria varia</name>
    <dbReference type="NCBI Taxonomy" id="2528005"/>
    <lineage>
        <taxon>Bacteria</taxon>
        <taxon>Pseudomonadati</taxon>
        <taxon>Planctomycetota</taxon>
        <taxon>Planctomycetia</taxon>
        <taxon>Pirellulales</taxon>
        <taxon>Pirellulaceae</taxon>
        <taxon>Stieleria</taxon>
    </lineage>
</organism>
<dbReference type="RefSeq" id="WP_146517981.1">
    <property type="nucleotide sequence ID" value="NZ_CP151726.1"/>
</dbReference>
<dbReference type="EC" id="3.5.2.6" evidence="3"/>
<dbReference type="PANTHER" id="PTHR46825">
    <property type="entry name" value="D-ALANYL-D-ALANINE-CARBOXYPEPTIDASE/ENDOPEPTIDASE AMPH"/>
    <property type="match status" value="1"/>
</dbReference>
<dbReference type="Pfam" id="PF00144">
    <property type="entry name" value="Beta-lactamase"/>
    <property type="match status" value="1"/>
</dbReference>